<organism evidence="1 2">
    <name type="scientific">Solanum commersonii</name>
    <name type="common">Commerson's wild potato</name>
    <name type="synonym">Commerson's nightshade</name>
    <dbReference type="NCBI Taxonomy" id="4109"/>
    <lineage>
        <taxon>Eukaryota</taxon>
        <taxon>Viridiplantae</taxon>
        <taxon>Streptophyta</taxon>
        <taxon>Embryophyta</taxon>
        <taxon>Tracheophyta</taxon>
        <taxon>Spermatophyta</taxon>
        <taxon>Magnoliopsida</taxon>
        <taxon>eudicotyledons</taxon>
        <taxon>Gunneridae</taxon>
        <taxon>Pentapetalae</taxon>
        <taxon>asterids</taxon>
        <taxon>lamiids</taxon>
        <taxon>Solanales</taxon>
        <taxon>Solanaceae</taxon>
        <taxon>Solanoideae</taxon>
        <taxon>Solaneae</taxon>
        <taxon>Solanum</taxon>
    </lineage>
</organism>
<evidence type="ECO:0000313" key="2">
    <source>
        <dbReference type="Proteomes" id="UP000824120"/>
    </source>
</evidence>
<dbReference type="PANTHER" id="PTHR33681:SF4">
    <property type="entry name" value="OS12G0171100 PROTEIN"/>
    <property type="match status" value="1"/>
</dbReference>
<dbReference type="PANTHER" id="PTHR33681">
    <property type="entry name" value="BINDING PROTEIN, PUTATIVE, EXPRESSED-RELATED"/>
    <property type="match status" value="1"/>
</dbReference>
<comment type="caution">
    <text evidence="1">The sequence shown here is derived from an EMBL/GenBank/DDBJ whole genome shotgun (WGS) entry which is preliminary data.</text>
</comment>
<name>A0A9J5WHB4_SOLCO</name>
<dbReference type="EMBL" id="JACXVP010000011">
    <property type="protein sequence ID" value="KAG5575211.1"/>
    <property type="molecule type" value="Genomic_DNA"/>
</dbReference>
<gene>
    <name evidence="1" type="ORF">H5410_055345</name>
</gene>
<dbReference type="Proteomes" id="UP000824120">
    <property type="component" value="Chromosome 11"/>
</dbReference>
<reference evidence="1 2" key="1">
    <citation type="submission" date="2020-09" db="EMBL/GenBank/DDBJ databases">
        <title>De no assembly of potato wild relative species, Solanum commersonii.</title>
        <authorList>
            <person name="Cho K."/>
        </authorList>
    </citation>
    <scope>NUCLEOTIDE SEQUENCE [LARGE SCALE GENOMIC DNA]</scope>
    <source>
        <strain evidence="1">LZ3.2</strain>
        <tissue evidence="1">Leaf</tissue>
    </source>
</reference>
<dbReference type="SUPFAM" id="SSF49899">
    <property type="entry name" value="Concanavalin A-like lectins/glucanases"/>
    <property type="match status" value="1"/>
</dbReference>
<protein>
    <submittedName>
        <fullName evidence="1">Uncharacterized protein</fullName>
    </submittedName>
</protein>
<dbReference type="OrthoDB" id="4221926at2759"/>
<accession>A0A9J5WHB4</accession>
<evidence type="ECO:0000313" key="1">
    <source>
        <dbReference type="EMBL" id="KAG5575211.1"/>
    </source>
</evidence>
<dbReference type="InterPro" id="IPR013320">
    <property type="entry name" value="ConA-like_dom_sf"/>
</dbReference>
<keyword evidence="2" id="KW-1185">Reference proteome</keyword>
<dbReference type="AlphaFoldDB" id="A0A9J5WHB4"/>
<proteinExistence type="predicted"/>
<sequence length="112" mass="12359">MASHQFTTTLTSIYGYDYSSGIWQFEGNFYVPNGSSGMSIAQVFGGSPLAITLIVNVIHDDGTCKLKVYINGILKHEASGRGGDQHFLKFGVHTEDSESDSMESRWSLIKLY</sequence>